<comment type="caution">
    <text evidence="1">The sequence shown here is derived from an EMBL/GenBank/DDBJ whole genome shotgun (WGS) entry which is preliminary data.</text>
</comment>
<keyword evidence="2" id="KW-1185">Reference proteome</keyword>
<reference evidence="1" key="1">
    <citation type="submission" date="2021-05" db="EMBL/GenBank/DDBJ databases">
        <authorList>
            <person name="Pan Q."/>
            <person name="Jouanno E."/>
            <person name="Zahm M."/>
            <person name="Klopp C."/>
            <person name="Cabau C."/>
            <person name="Louis A."/>
            <person name="Berthelot C."/>
            <person name="Parey E."/>
            <person name="Roest Crollius H."/>
            <person name="Montfort J."/>
            <person name="Robinson-Rechavi M."/>
            <person name="Bouchez O."/>
            <person name="Lampietro C."/>
            <person name="Lopez Roques C."/>
            <person name="Donnadieu C."/>
            <person name="Postlethwait J."/>
            <person name="Bobe J."/>
            <person name="Dillon D."/>
            <person name="Chandos A."/>
            <person name="von Hippel F."/>
            <person name="Guiguen Y."/>
        </authorList>
    </citation>
    <scope>NUCLEOTIDE SEQUENCE</scope>
    <source>
        <strain evidence="1">YG-Jan2019</strain>
    </source>
</reference>
<sequence length="222" mass="25988">MEKWKSHVRAELFRRDCTEKDPFSGVFNTLSKLAEQFNFRETFWDEVVQRPNFKGDGGLAVDRRELQLQLRESEHITEKLSQTVSDLTTVLYLKDAELQYCHSQVSRYRIEAVAQARGARALQDSLLNCEFALESTSKELAALQLKHQELKEELVAASREKEELLARWLEEKKDEAERVNRNNDAQERWHRFTLRLNKHLRREMPQPEQTSGHAGNVLRGPI</sequence>
<dbReference type="EMBL" id="CM055747">
    <property type="protein sequence ID" value="KAJ7996048.1"/>
    <property type="molecule type" value="Genomic_DNA"/>
</dbReference>
<evidence type="ECO:0000313" key="1">
    <source>
        <dbReference type="EMBL" id="KAJ7996048.1"/>
    </source>
</evidence>
<evidence type="ECO:0000313" key="2">
    <source>
        <dbReference type="Proteomes" id="UP001157502"/>
    </source>
</evidence>
<protein>
    <submittedName>
        <fullName evidence="1">Uncharacterized protein</fullName>
    </submittedName>
</protein>
<accession>A0ACC2FXM4</accession>
<organism evidence="1 2">
    <name type="scientific">Dallia pectoralis</name>
    <name type="common">Alaska blackfish</name>
    <dbReference type="NCBI Taxonomy" id="75939"/>
    <lineage>
        <taxon>Eukaryota</taxon>
        <taxon>Metazoa</taxon>
        <taxon>Chordata</taxon>
        <taxon>Craniata</taxon>
        <taxon>Vertebrata</taxon>
        <taxon>Euteleostomi</taxon>
        <taxon>Actinopterygii</taxon>
        <taxon>Neopterygii</taxon>
        <taxon>Teleostei</taxon>
        <taxon>Protacanthopterygii</taxon>
        <taxon>Esociformes</taxon>
        <taxon>Umbridae</taxon>
        <taxon>Dallia</taxon>
    </lineage>
</organism>
<name>A0ACC2FXM4_DALPE</name>
<proteinExistence type="predicted"/>
<gene>
    <name evidence="1" type="ORF">DPEC_G00233040</name>
</gene>
<dbReference type="Proteomes" id="UP001157502">
    <property type="component" value="Chromosome 20"/>
</dbReference>